<dbReference type="RefSeq" id="WP_229710031.1">
    <property type="nucleotide sequence ID" value="NZ_BMLK01000002.1"/>
</dbReference>
<evidence type="ECO:0008006" key="3">
    <source>
        <dbReference type="Google" id="ProtNLM"/>
    </source>
</evidence>
<sequence length="64" mass="6887">MTVGGYYDITTPVAAGQFALDHAGIGPDSRTSKAYPAGHSVFEDEQQLARLADDMRTWVTTLGK</sequence>
<reference evidence="2" key="1">
    <citation type="journal article" date="2019" name="Int. J. Syst. Evol. Microbiol.">
        <title>The Global Catalogue of Microorganisms (GCM) 10K type strain sequencing project: providing services to taxonomists for standard genome sequencing and annotation.</title>
        <authorList>
            <consortium name="The Broad Institute Genomics Platform"/>
            <consortium name="The Broad Institute Genome Sequencing Center for Infectious Disease"/>
            <person name="Wu L."/>
            <person name="Ma J."/>
        </authorList>
    </citation>
    <scope>NUCLEOTIDE SEQUENCE [LARGE SCALE GENOMIC DNA]</scope>
    <source>
        <strain evidence="2">CGMCC 1.6784</strain>
    </source>
</reference>
<organism evidence="1 2">
    <name type="scientific">Novosphingobium indicum</name>
    <dbReference type="NCBI Taxonomy" id="462949"/>
    <lineage>
        <taxon>Bacteria</taxon>
        <taxon>Pseudomonadati</taxon>
        <taxon>Pseudomonadota</taxon>
        <taxon>Alphaproteobacteria</taxon>
        <taxon>Sphingomonadales</taxon>
        <taxon>Sphingomonadaceae</taxon>
        <taxon>Novosphingobium</taxon>
    </lineage>
</organism>
<protein>
    <recommendedName>
        <fullName evidence="3">Peptidase S9 prolyl oligopeptidase catalytic domain-containing protein</fullName>
    </recommendedName>
</protein>
<dbReference type="EMBL" id="BMLK01000002">
    <property type="protein sequence ID" value="GGN42503.1"/>
    <property type="molecule type" value="Genomic_DNA"/>
</dbReference>
<comment type="caution">
    <text evidence="1">The sequence shown here is derived from an EMBL/GenBank/DDBJ whole genome shotgun (WGS) entry which is preliminary data.</text>
</comment>
<proteinExistence type="predicted"/>
<evidence type="ECO:0000313" key="1">
    <source>
        <dbReference type="EMBL" id="GGN42503.1"/>
    </source>
</evidence>
<dbReference type="Proteomes" id="UP000605099">
    <property type="component" value="Unassembled WGS sequence"/>
</dbReference>
<name>A0ABQ2JCI4_9SPHN</name>
<gene>
    <name evidence="1" type="ORF">GCM10011349_05640</name>
</gene>
<evidence type="ECO:0000313" key="2">
    <source>
        <dbReference type="Proteomes" id="UP000605099"/>
    </source>
</evidence>
<accession>A0ABQ2JCI4</accession>
<keyword evidence="2" id="KW-1185">Reference proteome</keyword>